<feature type="domain" description="Transcobalamin-like C-terminal" evidence="2">
    <location>
        <begin position="144"/>
        <end position="219"/>
    </location>
</feature>
<feature type="compositionally biased region" description="Low complexity" evidence="1">
    <location>
        <begin position="42"/>
        <end position="54"/>
    </location>
</feature>
<dbReference type="PROSITE" id="PS51257">
    <property type="entry name" value="PROKAR_LIPOPROTEIN"/>
    <property type="match status" value="1"/>
</dbReference>
<comment type="caution">
    <text evidence="3">The sequence shown here is derived from an EMBL/GenBank/DDBJ whole genome shotgun (WGS) entry which is preliminary data.</text>
</comment>
<organism evidence="3 4">
    <name type="scientific">Ectobacillus antri</name>
    <dbReference type="NCBI Taxonomy" id="2486280"/>
    <lineage>
        <taxon>Bacteria</taxon>
        <taxon>Bacillati</taxon>
        <taxon>Bacillota</taxon>
        <taxon>Bacilli</taxon>
        <taxon>Bacillales</taxon>
        <taxon>Bacillaceae</taxon>
        <taxon>Ectobacillus</taxon>
    </lineage>
</organism>
<dbReference type="Proteomes" id="UP001218246">
    <property type="component" value="Unassembled WGS sequence"/>
</dbReference>
<name>A0ABT6H4E2_9BACI</name>
<proteinExistence type="predicted"/>
<feature type="compositionally biased region" description="Low complexity" evidence="1">
    <location>
        <begin position="67"/>
        <end position="76"/>
    </location>
</feature>
<gene>
    <name evidence="3" type="ORF">P6P90_08895</name>
</gene>
<sequence length="225" mass="24435">MYKWMITLGLFVVLVGCNGTEETKTDIKQEKPKVSEQENPKVQEQPTEQQVQPTEETKPEEPKQESKQSNTPVQEAVKPKAPKPEPEPVSPPPSSAPVPSTPSTLAPPPPKPAEPVKQAESVFLSIRGAGKTILGKTEVELENGDTVFSVLARTVKKKGIQMEYSGTGASIYVEGIDNLYEKDKGPLSGWIYKRNGVHAKTGAGKTAVKTGDVIEWVYTVDGENP</sequence>
<feature type="compositionally biased region" description="Basic and acidic residues" evidence="1">
    <location>
        <begin position="22"/>
        <end position="41"/>
    </location>
</feature>
<reference evidence="3 4" key="1">
    <citation type="submission" date="2023-04" db="EMBL/GenBank/DDBJ databases">
        <title>Ectobacillus antri isolated from activated sludge.</title>
        <authorList>
            <person name="Yan P."/>
            <person name="Liu X."/>
        </authorList>
    </citation>
    <scope>NUCLEOTIDE SEQUENCE [LARGE SCALE GENOMIC DNA]</scope>
    <source>
        <strain evidence="3 4">C18H</strain>
    </source>
</reference>
<feature type="region of interest" description="Disordered" evidence="1">
    <location>
        <begin position="22"/>
        <end position="116"/>
    </location>
</feature>
<feature type="compositionally biased region" description="Basic and acidic residues" evidence="1">
    <location>
        <begin position="55"/>
        <end position="66"/>
    </location>
</feature>
<accession>A0ABT6H4E2</accession>
<protein>
    <submittedName>
        <fullName evidence="3">DUF4430 domain-containing protein</fullName>
    </submittedName>
</protein>
<evidence type="ECO:0000256" key="1">
    <source>
        <dbReference type="SAM" id="MobiDB-lite"/>
    </source>
</evidence>
<evidence type="ECO:0000259" key="2">
    <source>
        <dbReference type="Pfam" id="PF14478"/>
    </source>
</evidence>
<dbReference type="Pfam" id="PF14478">
    <property type="entry name" value="DUF4430"/>
    <property type="match status" value="1"/>
</dbReference>
<dbReference type="EMBL" id="JARULN010000006">
    <property type="protein sequence ID" value="MDG5754089.1"/>
    <property type="molecule type" value="Genomic_DNA"/>
</dbReference>
<dbReference type="InterPro" id="IPR027954">
    <property type="entry name" value="Transcobalamin-like_C"/>
</dbReference>
<evidence type="ECO:0000313" key="4">
    <source>
        <dbReference type="Proteomes" id="UP001218246"/>
    </source>
</evidence>
<dbReference type="Gene3D" id="2.170.130.30">
    <property type="match status" value="1"/>
</dbReference>
<feature type="compositionally biased region" description="Pro residues" evidence="1">
    <location>
        <begin position="87"/>
        <end position="113"/>
    </location>
</feature>
<dbReference type="RefSeq" id="WP_278018163.1">
    <property type="nucleotide sequence ID" value="NZ_JARRRY010000005.1"/>
</dbReference>
<keyword evidence="4" id="KW-1185">Reference proteome</keyword>
<evidence type="ECO:0000313" key="3">
    <source>
        <dbReference type="EMBL" id="MDG5754089.1"/>
    </source>
</evidence>